<dbReference type="Gramene" id="TraesSYM6B03G03444110.1">
    <property type="protein sequence ID" value="TraesSYM6B03G03444110.1"/>
    <property type="gene ID" value="TraesSYM6B03G03444110"/>
</dbReference>
<dbReference type="Gramene" id="TraesLAC6B03G03445460.1">
    <property type="protein sequence ID" value="TraesLAC6B03G03445460.1"/>
    <property type="gene ID" value="TraesLAC6B03G03445460"/>
</dbReference>
<dbReference type="Proteomes" id="UP000019116">
    <property type="component" value="Chromosome 6B"/>
</dbReference>
<dbReference type="EnsemblPlants" id="TraesCS6B02G172200.1">
    <property type="protein sequence ID" value="TraesCS6B02G172200.1"/>
    <property type="gene ID" value="TraesCS6B02G172200"/>
</dbReference>
<dbReference type="GeneID" id="123133938"/>
<dbReference type="OMA" id="CIPRISH"/>
<keyword evidence="4" id="KW-1185">Reference proteome</keyword>
<name>A0A3B6PJE4_WHEAT</name>
<evidence type="ECO:0000256" key="1">
    <source>
        <dbReference type="SAM" id="MobiDB-lite"/>
    </source>
</evidence>
<dbReference type="Gramene" id="TraesRN6B0100427700.1">
    <property type="protein sequence ID" value="TraesRN6B0100427700.1"/>
    <property type="gene ID" value="TraesRN6B0100427700"/>
</dbReference>
<sequence length="214" mass="23681">MASKLLRMARDASRARTAAAAASRAAAMSSRSACGREESPPSRTDAAATSRAPTAASRSAREAAASGVIAPRPTRTKPRDHAPLSPPLENSRTDYELFLIDDVDTPTEKDLESEESQWAYYQRWCEAHDKKHDHDEMARRFDAFRSRARSVHQWNVGLPLDPVKAAIAKKKKEKVRLLLSKGKSISKFDECLVPMELGPFADEPFSDVEDVTAE</sequence>
<organism evidence="3">
    <name type="scientific">Triticum aestivum</name>
    <name type="common">Wheat</name>
    <dbReference type="NCBI Taxonomy" id="4565"/>
    <lineage>
        <taxon>Eukaryota</taxon>
        <taxon>Viridiplantae</taxon>
        <taxon>Streptophyta</taxon>
        <taxon>Embryophyta</taxon>
        <taxon>Tracheophyta</taxon>
        <taxon>Spermatophyta</taxon>
        <taxon>Magnoliopsida</taxon>
        <taxon>Liliopsida</taxon>
        <taxon>Poales</taxon>
        <taxon>Poaceae</taxon>
        <taxon>BOP clade</taxon>
        <taxon>Pooideae</taxon>
        <taxon>Triticodae</taxon>
        <taxon>Triticeae</taxon>
        <taxon>Triticinae</taxon>
        <taxon>Triticum</taxon>
    </lineage>
</organism>
<evidence type="ECO:0000259" key="2">
    <source>
        <dbReference type="Pfam" id="PF08246"/>
    </source>
</evidence>
<evidence type="ECO:0000313" key="4">
    <source>
        <dbReference type="Proteomes" id="UP000019116"/>
    </source>
</evidence>
<dbReference type="Gramene" id="TraesCS6B03G0440200.1">
    <property type="protein sequence ID" value="TraesCS6B03G0440200.1.CDS"/>
    <property type="gene ID" value="TraesCS6B03G0440200"/>
</dbReference>
<protein>
    <recommendedName>
        <fullName evidence="2">Cathepsin propeptide inhibitor domain-containing protein</fullName>
    </recommendedName>
</protein>
<reference evidence="3" key="2">
    <citation type="submission" date="2018-10" db="UniProtKB">
        <authorList>
            <consortium name="EnsemblPlants"/>
        </authorList>
    </citation>
    <scope>IDENTIFICATION</scope>
</reference>
<feature type="compositionally biased region" description="Low complexity" evidence="1">
    <location>
        <begin position="42"/>
        <end position="66"/>
    </location>
</feature>
<dbReference type="Gramene" id="TraesSTA6B03G03482090.1">
    <property type="protein sequence ID" value="TraesSTA6B03G03482090.1"/>
    <property type="gene ID" value="TraesSTA6B03G03482090"/>
</dbReference>
<dbReference type="AlphaFoldDB" id="A0A3B6PJE4"/>
<dbReference type="Gramene" id="TraesJUL6B03G03528110.1">
    <property type="protein sequence ID" value="TraesJUL6B03G03528110.1"/>
    <property type="gene ID" value="TraesJUL6B03G03528110"/>
</dbReference>
<dbReference type="SMR" id="A0A3B6PJE4"/>
<dbReference type="Gramene" id="TraesMAC6B03G03489710.1">
    <property type="protein sequence ID" value="TraesMAC6B03G03489710.1"/>
    <property type="gene ID" value="TraesMAC6B03G03489710"/>
</dbReference>
<gene>
    <name evidence="3" type="primary">LOC123133938</name>
</gene>
<dbReference type="Gramene" id="TraesCS6B02G172200.1">
    <property type="protein sequence ID" value="TraesCS6B02G172200.1"/>
    <property type="gene ID" value="TraesCS6B02G172200"/>
</dbReference>
<reference evidence="3" key="1">
    <citation type="submission" date="2018-08" db="EMBL/GenBank/DDBJ databases">
        <authorList>
            <person name="Rossello M."/>
        </authorList>
    </citation>
    <scope>NUCLEOTIDE SEQUENCE [LARGE SCALE GENOMIC DNA]</scope>
    <source>
        <strain evidence="3">cv. Chinese Spring</strain>
    </source>
</reference>
<feature type="region of interest" description="Disordered" evidence="1">
    <location>
        <begin position="1"/>
        <end position="90"/>
    </location>
</feature>
<dbReference type="Gramene" id="TraesNOR6B03G03524840.1">
    <property type="protein sequence ID" value="TraesNOR6B03G03524840.1"/>
    <property type="gene ID" value="TraesNOR6B03G03524840"/>
</dbReference>
<feature type="domain" description="Cathepsin propeptide inhibitor" evidence="2">
    <location>
        <begin position="121"/>
        <end position="155"/>
    </location>
</feature>
<dbReference type="Gramene" id="TraesJAG6B03G03481620.1">
    <property type="protein sequence ID" value="TraesJAG6B03G03481620.1"/>
    <property type="gene ID" value="TraesJAG6B03G03481620"/>
</dbReference>
<dbReference type="Gramene" id="TraesWEE_scaffold_058663_01G000100.1">
    <property type="protein sequence ID" value="TraesWEE_scaffold_058663_01G000100.1"/>
    <property type="gene ID" value="TraesWEE_scaffold_058663_01G000100"/>
</dbReference>
<evidence type="ECO:0000313" key="3">
    <source>
        <dbReference type="EnsemblPlants" id="TraesCS6B02G172200.1"/>
    </source>
</evidence>
<feature type="compositionally biased region" description="Low complexity" evidence="1">
    <location>
        <begin position="15"/>
        <end position="33"/>
    </location>
</feature>
<dbReference type="Pfam" id="PF08246">
    <property type="entry name" value="Inhibitor_I29"/>
    <property type="match status" value="1"/>
</dbReference>
<dbReference type="InterPro" id="IPR013201">
    <property type="entry name" value="Prot_inhib_I29"/>
</dbReference>
<accession>A0A3B6PJE4</accession>
<dbReference type="RefSeq" id="XP_044409251.1">
    <property type="nucleotide sequence ID" value="XM_044553316.1"/>
</dbReference>
<proteinExistence type="predicted"/>